<reference evidence="1" key="1">
    <citation type="submission" date="2014-03" db="EMBL/GenBank/DDBJ databases">
        <authorList>
            <person name="Genoscope - CEA"/>
        </authorList>
    </citation>
    <scope>NUCLEOTIDE SEQUENCE [LARGE SCALE GENOMIC DNA]</scope>
    <source>
        <strain evidence="1">CF27</strain>
    </source>
</reference>
<dbReference type="EMBL" id="LT841305">
    <property type="protein sequence ID" value="SMH65699.1"/>
    <property type="molecule type" value="Genomic_DNA"/>
</dbReference>
<reference evidence="2 5" key="4">
    <citation type="submission" date="2020-07" db="EMBL/GenBank/DDBJ databases">
        <title>Complete genome sequence analysis of Acidithiobacillus ferrivorans XJFY6S-08 reveals extreme environmental adaptation to alpine acid mine drainage.</title>
        <authorList>
            <person name="Yan L."/>
            <person name="Ni Y."/>
        </authorList>
    </citation>
    <scope>NUCLEOTIDE SEQUENCE [LARGE SCALE GENOMIC DNA]</scope>
    <source>
        <strain evidence="2 5">XJFY6S-08</strain>
    </source>
</reference>
<accession>A0A060UT81</accession>
<dbReference type="AlphaFoldDB" id="A0A060UT81"/>
<name>A0A060UT81_9PROT</name>
<evidence type="ECO:0000313" key="1">
    <source>
        <dbReference type="EMBL" id="CDQ09973.1"/>
    </source>
</evidence>
<evidence type="ECO:0000313" key="4">
    <source>
        <dbReference type="Proteomes" id="UP000193925"/>
    </source>
</evidence>
<dbReference type="Proteomes" id="UP000193925">
    <property type="component" value="Chromosome AFERRI"/>
</dbReference>
<keyword evidence="4" id="KW-1185">Reference proteome</keyword>
<dbReference type="RefSeq" id="WP_035192235.1">
    <property type="nucleotide sequence ID" value="NZ_CCCS020000031.1"/>
</dbReference>
<dbReference type="EMBL" id="CCCS020000031">
    <property type="protein sequence ID" value="CDQ09973.1"/>
    <property type="molecule type" value="Genomic_DNA"/>
</dbReference>
<organism evidence="1">
    <name type="scientific">Acidithiobacillus ferrivorans</name>
    <dbReference type="NCBI Taxonomy" id="160808"/>
    <lineage>
        <taxon>Bacteria</taxon>
        <taxon>Pseudomonadati</taxon>
        <taxon>Pseudomonadota</taxon>
        <taxon>Acidithiobacillia</taxon>
        <taxon>Acidithiobacillales</taxon>
        <taxon>Acidithiobacillaceae</taxon>
        <taxon>Acidithiobacillus</taxon>
    </lineage>
</organism>
<dbReference type="Pfam" id="PF07849">
    <property type="entry name" value="DUF1641"/>
    <property type="match status" value="1"/>
</dbReference>
<reference evidence="1" key="2">
    <citation type="submission" date="2014-07" db="EMBL/GenBank/DDBJ databases">
        <title>Initial genome analysis of the psychrotolerant acidophile Acidithiobacillus ferrivorans CF27: insights into iron and sulfur oxidation pathways and into biofilm formation.</title>
        <authorList>
            <person name="Talla E."/>
            <person name="Hedrich S."/>
            <person name="Mangenot S."/>
            <person name="Ji B."/>
            <person name="Johnson D.B."/>
            <person name="Barbe V."/>
            <person name="Bonnefoy V."/>
        </authorList>
    </citation>
    <scope>NUCLEOTIDE SEQUENCE [LARGE SCALE GENOMIC DNA]</scope>
    <source>
        <strain evidence="1">CF27</strain>
    </source>
</reference>
<evidence type="ECO:0000313" key="5">
    <source>
        <dbReference type="Proteomes" id="UP000595420"/>
    </source>
</evidence>
<proteinExistence type="predicted"/>
<dbReference type="InterPro" id="IPR012440">
    <property type="entry name" value="DUF1641"/>
</dbReference>
<protein>
    <submittedName>
        <fullName evidence="2">DUF1641 domain-containing protein</fullName>
    </submittedName>
</protein>
<reference evidence="3 4" key="3">
    <citation type="submission" date="2017-03" db="EMBL/GenBank/DDBJ databases">
        <authorList>
            <person name="Regsiter A."/>
            <person name="William W."/>
        </authorList>
    </citation>
    <scope>NUCLEOTIDE SEQUENCE [LARGE SCALE GENOMIC DNA]</scope>
    <source>
        <strain evidence="3">PRJEB5721</strain>
    </source>
</reference>
<gene>
    <name evidence="3" type="ORF">AFERRI_20482</name>
    <name evidence="1" type="ORF">AFERRI_370077</name>
    <name evidence="2" type="ORF">H2515_03470</name>
</gene>
<sequence>MAAQPKDAFIPSLTPEQWVGLARLGDLANGAEQFMGGPAGTLPMAMALRAGQWNERFDLDGGIEEILETMKALRKAGAFKLISENAAFVTESLQLLAPLAPKILETLHTIPVTEWLAALHMLGNLLSRVDDILTFLKGPAGNALVTRLKELGDLWEETSADTTIVEALRLLKQLQEDGNLHRVADISRQIGLMTETIDIESLIGPFIELSRNSPLPALVASLMHGGKAMTQALAEATEHEPKDQAGGIAGLYHMLKDPNVQRGIRVLATLPTYLEKAGVLPKHTAG</sequence>
<evidence type="ECO:0000313" key="3">
    <source>
        <dbReference type="EMBL" id="SMH65699.1"/>
    </source>
</evidence>
<dbReference type="Proteomes" id="UP000595420">
    <property type="component" value="Chromosome"/>
</dbReference>
<dbReference type="EMBL" id="CP059488">
    <property type="protein sequence ID" value="QQD73368.1"/>
    <property type="molecule type" value="Genomic_DNA"/>
</dbReference>
<evidence type="ECO:0000313" key="2">
    <source>
        <dbReference type="EMBL" id="QQD73368.1"/>
    </source>
</evidence>